<dbReference type="OrthoDB" id="2085957at2"/>
<dbReference type="Proteomes" id="UP000006346">
    <property type="component" value="Chromosome"/>
</dbReference>
<reference evidence="1 2" key="2">
    <citation type="journal article" date="2012" name="J. Bacteriol.">
        <title>Complete genome sequences of Desulfosporosinus orientis DSM765T, Desulfosporosinus youngiae DSM17734T, Desulfosporosinus meridiei DSM13257T, and Desulfosporosinus acidiphilus DSM22704T.</title>
        <authorList>
            <person name="Pester M."/>
            <person name="Brambilla E."/>
            <person name="Alazard D."/>
            <person name="Rattei T."/>
            <person name="Weinmaier T."/>
            <person name="Han J."/>
            <person name="Lucas S."/>
            <person name="Lapidus A."/>
            <person name="Cheng J.F."/>
            <person name="Goodwin L."/>
            <person name="Pitluck S."/>
            <person name="Peters L."/>
            <person name="Ovchinnikova G."/>
            <person name="Teshima H."/>
            <person name="Detter J.C."/>
            <person name="Han C.S."/>
            <person name="Tapia R."/>
            <person name="Land M.L."/>
            <person name="Hauser L."/>
            <person name="Kyrpides N.C."/>
            <person name="Ivanova N.N."/>
            <person name="Pagani I."/>
            <person name="Huntmann M."/>
            <person name="Wei C.L."/>
            <person name="Davenport K.W."/>
            <person name="Daligault H."/>
            <person name="Chain P.S."/>
            <person name="Chen A."/>
            <person name="Mavromatis K."/>
            <person name="Markowitz V."/>
            <person name="Szeto E."/>
            <person name="Mikhailova N."/>
            <person name="Pati A."/>
            <person name="Wagner M."/>
            <person name="Woyke T."/>
            <person name="Ollivier B."/>
            <person name="Klenk H.P."/>
            <person name="Spring S."/>
            <person name="Loy A."/>
        </authorList>
    </citation>
    <scope>NUCLEOTIDE SEQUENCE [LARGE SCALE GENOMIC DNA]</scope>
    <source>
        <strain evidence="2">ATCC 19365 / DSM 765 / NCIMB 8382 / VKM B-1628</strain>
    </source>
</reference>
<dbReference type="AlphaFoldDB" id="G7W6I0"/>
<dbReference type="KEGG" id="dor:Desor_3099"/>
<evidence type="ECO:0000313" key="1">
    <source>
        <dbReference type="EMBL" id="AET68618.1"/>
    </source>
</evidence>
<dbReference type="RefSeq" id="WP_014185426.1">
    <property type="nucleotide sequence ID" value="NC_016584.1"/>
</dbReference>
<keyword evidence="2" id="KW-1185">Reference proteome</keyword>
<dbReference type="EMBL" id="CP003108">
    <property type="protein sequence ID" value="AET68618.1"/>
    <property type="molecule type" value="Genomic_DNA"/>
</dbReference>
<dbReference type="eggNOG" id="ENOG50341SN">
    <property type="taxonomic scope" value="Bacteria"/>
</dbReference>
<gene>
    <name evidence="1" type="ordered locus">Desor_3099</name>
</gene>
<dbReference type="HOGENOM" id="CLU_1989042_0_0_9"/>
<proteinExistence type="predicted"/>
<accession>G7W6I0</accession>
<protein>
    <submittedName>
        <fullName evidence="1">Uncharacterized protein</fullName>
    </submittedName>
</protein>
<evidence type="ECO:0000313" key="2">
    <source>
        <dbReference type="Proteomes" id="UP000006346"/>
    </source>
</evidence>
<reference evidence="2" key="1">
    <citation type="submission" date="2011-11" db="EMBL/GenBank/DDBJ databases">
        <title>Complete sequence of Desulfosporosinus orientis DSM 765.</title>
        <authorList>
            <person name="Lucas S."/>
            <person name="Han J."/>
            <person name="Lapidus A."/>
            <person name="Cheng J.-F."/>
            <person name="Goodwin L."/>
            <person name="Pitluck S."/>
            <person name="Peters L."/>
            <person name="Ovchinnikova G."/>
            <person name="Teshima H."/>
            <person name="Detter J.C."/>
            <person name="Han C."/>
            <person name="Tapia R."/>
            <person name="Land M."/>
            <person name="Hauser L."/>
            <person name="Kyrpides N."/>
            <person name="Ivanova N."/>
            <person name="Pagani I."/>
            <person name="Pester M."/>
            <person name="Spring S."/>
            <person name="Ollivier B."/>
            <person name="Rattei T."/>
            <person name="Klenk H.-P."/>
            <person name="Wagner M."/>
            <person name="Loy A."/>
            <person name="Woyke T."/>
        </authorList>
    </citation>
    <scope>NUCLEOTIDE SEQUENCE [LARGE SCALE GENOMIC DNA]</scope>
    <source>
        <strain evidence="2">ATCC 19365 / DSM 765 / NCIMB 8382 / VKM B-1628</strain>
    </source>
</reference>
<sequence>MKYEEFFNDNKFKMANDKIKMLISNLIKIFDKKCIKEFYPAWRGDEGDTKVFVLKLQERLKSKYGKKRENIITVRLRFSQLDIEVFNGIYCNGNEFSCNSNFTDSDLTRLYKDINNSFSSRIINE</sequence>
<organism evidence="1 2">
    <name type="scientific">Desulfosporosinus orientis (strain ATCC 19365 / DSM 765 / NCIMB 8382 / VKM B-1628 / Singapore I)</name>
    <name type="common">Desulfotomaculum orientis</name>
    <dbReference type="NCBI Taxonomy" id="768706"/>
    <lineage>
        <taxon>Bacteria</taxon>
        <taxon>Bacillati</taxon>
        <taxon>Bacillota</taxon>
        <taxon>Clostridia</taxon>
        <taxon>Eubacteriales</taxon>
        <taxon>Desulfitobacteriaceae</taxon>
        <taxon>Desulfosporosinus</taxon>
    </lineage>
</organism>
<name>G7W6I0_DESOD</name>
<dbReference type="PATRIC" id="fig|768706.3.peg.3117"/>